<evidence type="ECO:0000259" key="2">
    <source>
        <dbReference type="Pfam" id="PF00372"/>
    </source>
</evidence>
<dbReference type="Gene3D" id="2.60.40.1520">
    <property type="entry name" value="Hemocyanin, C-terminal domain"/>
    <property type="match status" value="1"/>
</dbReference>
<feature type="domain" description="Hemocyanin C-terminal" evidence="4">
    <location>
        <begin position="535"/>
        <end position="770"/>
    </location>
</feature>
<dbReference type="Pfam" id="PF03722">
    <property type="entry name" value="Hemocyanin_N"/>
    <property type="match status" value="1"/>
</dbReference>
<dbReference type="Gene3D" id="1.20.1370.10">
    <property type="entry name" value="Hemocyanin, N-terminal domain"/>
    <property type="match status" value="1"/>
</dbReference>
<dbReference type="InterPro" id="IPR005204">
    <property type="entry name" value="Hemocyanin_N"/>
</dbReference>
<dbReference type="InterPro" id="IPR005203">
    <property type="entry name" value="Hemocyanin_C"/>
</dbReference>
<dbReference type="PRINTS" id="PR00187">
    <property type="entry name" value="HAEMOCYANIN"/>
</dbReference>
<evidence type="ECO:0000259" key="4">
    <source>
        <dbReference type="Pfam" id="PF03723"/>
    </source>
</evidence>
<dbReference type="PANTHER" id="PTHR11511:SF5">
    <property type="entry name" value="FAT-BODY PROTEIN 1-RELATED"/>
    <property type="match status" value="1"/>
</dbReference>
<organism evidence="5 6">
    <name type="scientific">Nicrophorus vespilloides</name>
    <name type="common">Boreal carrion beetle</name>
    <dbReference type="NCBI Taxonomy" id="110193"/>
    <lineage>
        <taxon>Eukaryota</taxon>
        <taxon>Metazoa</taxon>
        <taxon>Ecdysozoa</taxon>
        <taxon>Arthropoda</taxon>
        <taxon>Hexapoda</taxon>
        <taxon>Insecta</taxon>
        <taxon>Pterygota</taxon>
        <taxon>Neoptera</taxon>
        <taxon>Endopterygota</taxon>
        <taxon>Coleoptera</taxon>
        <taxon>Polyphaga</taxon>
        <taxon>Staphyliniformia</taxon>
        <taxon>Silphidae</taxon>
        <taxon>Nicrophorinae</taxon>
        <taxon>Nicrophorus</taxon>
    </lineage>
</organism>
<dbReference type="InterPro" id="IPR008922">
    <property type="entry name" value="Di-copper_centre_dom_sf"/>
</dbReference>
<evidence type="ECO:0000313" key="6">
    <source>
        <dbReference type="RefSeq" id="XP_017773559.1"/>
    </source>
</evidence>
<gene>
    <name evidence="6" type="primary">LOC108560499</name>
</gene>
<dbReference type="InterPro" id="IPR037020">
    <property type="entry name" value="Hemocyanin_C_sf"/>
</dbReference>
<dbReference type="RefSeq" id="XP_017773559.1">
    <property type="nucleotide sequence ID" value="XM_017918070.1"/>
</dbReference>
<reference evidence="6" key="1">
    <citation type="submission" date="2025-08" db="UniProtKB">
        <authorList>
            <consortium name="RefSeq"/>
        </authorList>
    </citation>
    <scope>IDENTIFICATION</scope>
    <source>
        <tissue evidence="6">Whole Larva</tissue>
    </source>
</reference>
<dbReference type="GeneID" id="108560499"/>
<keyword evidence="1" id="KW-0758">Storage protein</keyword>
<dbReference type="InterPro" id="IPR014756">
    <property type="entry name" value="Ig_E-set"/>
</dbReference>
<feature type="domain" description="Hemocyanin N-terminal" evidence="3">
    <location>
        <begin position="143"/>
        <end position="260"/>
    </location>
</feature>
<dbReference type="Gene3D" id="1.10.1280.10">
    <property type="entry name" value="Di-copper center containing domain from catechol oxidase"/>
    <property type="match status" value="1"/>
</dbReference>
<dbReference type="InterPro" id="IPR000896">
    <property type="entry name" value="Hemocyanin/hexamerin_mid_dom"/>
</dbReference>
<name>A0ABM1MG59_NICVS</name>
<dbReference type="Pfam" id="PF03723">
    <property type="entry name" value="Hemocyanin_C"/>
    <property type="match status" value="1"/>
</dbReference>
<dbReference type="InterPro" id="IPR013788">
    <property type="entry name" value="Hemocyanin/hexamerin"/>
</dbReference>
<dbReference type="PANTHER" id="PTHR11511">
    <property type="entry name" value="LARVAL STORAGE PROTEIN/PHENOLOXIDASE"/>
    <property type="match status" value="1"/>
</dbReference>
<dbReference type="SUPFAM" id="SSF81296">
    <property type="entry name" value="E set domains"/>
    <property type="match status" value="1"/>
</dbReference>
<evidence type="ECO:0000256" key="1">
    <source>
        <dbReference type="ARBA" id="ARBA00022761"/>
    </source>
</evidence>
<proteinExistence type="predicted"/>
<keyword evidence="5" id="KW-1185">Reference proteome</keyword>
<dbReference type="PROSITE" id="PS00210">
    <property type="entry name" value="HEMOCYANIN_2"/>
    <property type="match status" value="1"/>
</dbReference>
<accession>A0ABM1MG59</accession>
<protein>
    <submittedName>
        <fullName evidence="6">Allergen Cr-PI-like</fullName>
    </submittedName>
</protein>
<dbReference type="Pfam" id="PF00372">
    <property type="entry name" value="Hemocyanin_M"/>
    <property type="match status" value="1"/>
</dbReference>
<dbReference type="Proteomes" id="UP000695000">
    <property type="component" value="Unplaced"/>
</dbReference>
<dbReference type="InterPro" id="IPR036697">
    <property type="entry name" value="Hemocyanin_N_sf"/>
</dbReference>
<feature type="non-terminal residue" evidence="6">
    <location>
        <position position="1"/>
    </location>
</feature>
<sequence>RSRPPLLRRSHRLHHPLLHRHLQFALASLRQPHPLLRRLRHLHQHLQSQLHHLQPHPYQRYRLHLPLQNLPERQLPPRMSSRFIGGLGSCNSWINLTNLTTRSGSSVLEYAANFKAFKSETRKVILCPEPKMCDYIIADDVLLKKQRDVLRLLKHVHQPSYFKELEVIAKDFDFTDLNQWTKPEYPEKFWNYYQEGLIQQDEVFSVYNPTQVKYAEALFKVFFYARTYHVFYKAAAWARQKVNPGMFVYCLSVAIVHGKHTVGVVLPPVYETVPHYFFPDRVIRNAQQLKQRFHGDEKQVKSHVIDAMYSDSCMSYLTEDVGFNSYYYYKNVYMPYWLEEECMSYDGTNRGEWFQYYHNQILARYYLERLANGKGRIPHLDYREPIKSAFNPSLTYPNGQPFPNRQTEIKLHLADEQTKDFAYCYSKVEDYERRLRDAVDQGFVLTPKARLVNLFDDKGFETLGRLVECDPESPHNQYYGNVQIFARHLLGQSKEFLPPSALGHFETSLRDPMFYQIYKKLMRNFHERMNKLPSYKPEELLFDGVKIEDVETDRLETFFDYHYADLANAVTVNQTEFVEDTFQVQAKQMRFNHRPFNYRIVVKSEIAEEALVKVFLGPKFDELGKEINIKENYMNFFELDRFKCSLSEGSNTIERRSDEIMYFSQDRTTVKTFTKQIEDALGGKESYKSYPYYKFYTFPQRLMLPKGESSGKPFKLLVVLTKYHAPEDDSFADFLVDTQYSMNYPFDRPINVESHFWVPNFHTKDVLIYHSK</sequence>
<dbReference type="SUPFAM" id="SSF48056">
    <property type="entry name" value="Di-copper centre-containing domain"/>
    <property type="match status" value="1"/>
</dbReference>
<feature type="domain" description="Hemocyanin middle" evidence="2">
    <location>
        <begin position="268"/>
        <end position="523"/>
    </location>
</feature>
<evidence type="ECO:0000259" key="3">
    <source>
        <dbReference type="Pfam" id="PF03722"/>
    </source>
</evidence>
<dbReference type="SUPFAM" id="SSF48050">
    <property type="entry name" value="Hemocyanin, N-terminal domain"/>
    <property type="match status" value="1"/>
</dbReference>
<evidence type="ECO:0000313" key="5">
    <source>
        <dbReference type="Proteomes" id="UP000695000"/>
    </source>
</evidence>